<organism evidence="1 2">
    <name type="scientific">Apolygus lucorum</name>
    <name type="common">Small green plant bug</name>
    <name type="synonym">Lygocoris lucorum</name>
    <dbReference type="NCBI Taxonomy" id="248454"/>
    <lineage>
        <taxon>Eukaryota</taxon>
        <taxon>Metazoa</taxon>
        <taxon>Ecdysozoa</taxon>
        <taxon>Arthropoda</taxon>
        <taxon>Hexapoda</taxon>
        <taxon>Insecta</taxon>
        <taxon>Pterygota</taxon>
        <taxon>Neoptera</taxon>
        <taxon>Paraneoptera</taxon>
        <taxon>Hemiptera</taxon>
        <taxon>Heteroptera</taxon>
        <taxon>Panheteroptera</taxon>
        <taxon>Cimicomorpha</taxon>
        <taxon>Miridae</taxon>
        <taxon>Mirini</taxon>
        <taxon>Apolygus</taxon>
    </lineage>
</organism>
<comment type="caution">
    <text evidence="1">The sequence shown here is derived from an EMBL/GenBank/DDBJ whole genome shotgun (WGS) entry which is preliminary data.</text>
</comment>
<sequence>MKLVVVLAVLCASVLADNDRRQILDSIDGSISDIQDALQTATTTLTKTVAMKLNLKRECWKRITDNVATSSPAVQKMETLRTYLTSLLKEMQATSETTEYEKIVLTGPNTIISQIVNTGAQLANALMDVINKLNVNTQC</sequence>
<accession>A0A6A4JSX3</accession>
<reference evidence="1" key="1">
    <citation type="journal article" date="2021" name="Mol. Ecol. Resour.">
        <title>Apolygus lucorum genome provides insights into omnivorousness and mesophyll feeding.</title>
        <authorList>
            <person name="Liu Y."/>
            <person name="Liu H."/>
            <person name="Wang H."/>
            <person name="Huang T."/>
            <person name="Liu B."/>
            <person name="Yang B."/>
            <person name="Yin L."/>
            <person name="Li B."/>
            <person name="Zhang Y."/>
            <person name="Zhang S."/>
            <person name="Jiang F."/>
            <person name="Zhang X."/>
            <person name="Ren Y."/>
            <person name="Wang B."/>
            <person name="Wang S."/>
            <person name="Lu Y."/>
            <person name="Wu K."/>
            <person name="Fan W."/>
            <person name="Wang G."/>
        </authorList>
    </citation>
    <scope>NUCLEOTIDE SEQUENCE</scope>
    <source>
        <strain evidence="1">12Hb</strain>
    </source>
</reference>
<dbReference type="Proteomes" id="UP000466442">
    <property type="component" value="Unassembled WGS sequence"/>
</dbReference>
<dbReference type="EMBL" id="WIXP02000011">
    <property type="protein sequence ID" value="KAF6202711.1"/>
    <property type="molecule type" value="Genomic_DNA"/>
</dbReference>
<protein>
    <submittedName>
        <fullName evidence="1">Uncharacterized protein</fullName>
    </submittedName>
</protein>
<keyword evidence="2" id="KW-1185">Reference proteome</keyword>
<evidence type="ECO:0000313" key="2">
    <source>
        <dbReference type="Proteomes" id="UP000466442"/>
    </source>
</evidence>
<proteinExistence type="predicted"/>
<dbReference type="AlphaFoldDB" id="A0A6A4JSX3"/>
<evidence type="ECO:0000313" key="1">
    <source>
        <dbReference type="EMBL" id="KAF6202711.1"/>
    </source>
</evidence>
<name>A0A6A4JSX3_APOLU</name>
<gene>
    <name evidence="1" type="ORF">GE061_003113</name>
</gene>